<gene>
    <name evidence="8" type="ORF">OXH18_20110</name>
</gene>
<dbReference type="InterPro" id="IPR036909">
    <property type="entry name" value="Cyt_c-like_dom_sf"/>
</dbReference>
<reference evidence="8" key="1">
    <citation type="submission" date="2022-12" db="EMBL/GenBank/DDBJ databases">
        <title>Polyphasic identification of a Novel Hot-Spring Cyanobacterium Ocullathermofonsia sinensis gen nov. sp. nov. and Genomic Insights on its Adaptations to the Thermal Habitat.</title>
        <authorList>
            <person name="Daroch M."/>
            <person name="Tang J."/>
            <person name="Jiang Y."/>
        </authorList>
    </citation>
    <scope>NUCLEOTIDE SEQUENCE</scope>
    <source>
        <strain evidence="8">PKUAC-SCTA174</strain>
    </source>
</reference>
<keyword evidence="9" id="KW-1185">Reference proteome</keyword>
<evidence type="ECO:0000256" key="5">
    <source>
        <dbReference type="ARBA" id="ARBA00023004"/>
    </source>
</evidence>
<dbReference type="Gene3D" id="1.10.760.10">
    <property type="entry name" value="Cytochrome c-like domain"/>
    <property type="match status" value="1"/>
</dbReference>
<dbReference type="RefSeq" id="WP_268609249.1">
    <property type="nucleotide sequence ID" value="NZ_CP113797.1"/>
</dbReference>
<dbReference type="GO" id="GO:0046872">
    <property type="term" value="F:metal ion binding"/>
    <property type="evidence" value="ECO:0007669"/>
    <property type="project" value="UniProtKB-KW"/>
</dbReference>
<sequence>MRLRIILILVALLGFAGFLGYQIELTLPSGPPALAATYTPLTQPAPRGIGSYDVLGHVVSQSEAEQLLQTDTGQEFLSPENGAVEITEDLLDLGRKTFYQESFGNDVLFTDVVGILDGPLGVSQLAKSILALKGQPTSNLQVTLDEDVKLGDRTFPAGTVINTGLDVAKGSLVPLGLVNHLDHGKLRVGITCALCHATVNEQTGRIIEGATNTDVNLGMLLAMASNSAALFRQTDVNPTEIPSGEHTYLTDDGEMATLPDPQIMEDAVDEAFLSWPPGNFVSNGDLKNNSAKVPSSYTHEAFPFAWSGVASIGWFHGLTTLNNAVFGLNADPTTTADAAPEVLGIDKDLYLGTMFQNAPSSRYRLPEETNPSEFFEQVDPTPGAPGINWTIKMPEYPKGTLFMQNGLMAATPGHAVAAELNGMSAWQNTLAPPPNESITDIESVQRGAKVFEDANCASCHSGRYFTNHRVIAQREIKTQPVRAPASKDFAKAFVPPDTYAPNVPVPLPPDPTVLTVPTDITPEEDIQLAYAQSDPAGGYKVIKLIGTYLHAPYLHDGGVAASATALAQEEDGWYSIAEPDQIGMVGTFMQGIKPDAAASLRMLVDRTLREPMVTANKANADLQRSNVSGQGHEYWVDKQAGFAPQDQTDLVNFLLSLDDDPIALPPSVTSELAAMEARKET</sequence>
<accession>A0A9E8ZAA5</accession>
<evidence type="ECO:0000256" key="1">
    <source>
        <dbReference type="ARBA" id="ARBA00022617"/>
    </source>
</evidence>
<dbReference type="PANTHER" id="PTHR30600:SF10">
    <property type="entry name" value="BLL6722 PROTEIN"/>
    <property type="match status" value="1"/>
</dbReference>
<keyword evidence="1 6" id="KW-0349">Heme</keyword>
<evidence type="ECO:0000259" key="7">
    <source>
        <dbReference type="PROSITE" id="PS51007"/>
    </source>
</evidence>
<feature type="domain" description="Cytochrome c" evidence="7">
    <location>
        <begin position="442"/>
        <end position="537"/>
    </location>
</feature>
<evidence type="ECO:0000313" key="8">
    <source>
        <dbReference type="EMBL" id="WAL59454.1"/>
    </source>
</evidence>
<evidence type="ECO:0000256" key="6">
    <source>
        <dbReference type="PROSITE-ProRule" id="PRU00433"/>
    </source>
</evidence>
<dbReference type="InterPro" id="IPR051395">
    <property type="entry name" value="Cytochrome_c_Peroxidase/MauG"/>
</dbReference>
<proteinExistence type="predicted"/>
<dbReference type="GO" id="GO:0004130">
    <property type="term" value="F:cytochrome-c peroxidase activity"/>
    <property type="evidence" value="ECO:0007669"/>
    <property type="project" value="TreeGrafter"/>
</dbReference>
<dbReference type="PROSITE" id="PS51007">
    <property type="entry name" value="CYTC"/>
    <property type="match status" value="1"/>
</dbReference>
<keyword evidence="4" id="KW-0560">Oxidoreductase</keyword>
<dbReference type="EMBL" id="CP113797">
    <property type="protein sequence ID" value="WAL59454.1"/>
    <property type="molecule type" value="Genomic_DNA"/>
</dbReference>
<dbReference type="Proteomes" id="UP001163152">
    <property type="component" value="Chromosome"/>
</dbReference>
<organism evidence="8 9">
    <name type="scientific">Thermocoleostomius sinensis A174</name>
    <dbReference type="NCBI Taxonomy" id="2016057"/>
    <lineage>
        <taxon>Bacteria</taxon>
        <taxon>Bacillati</taxon>
        <taxon>Cyanobacteriota</taxon>
        <taxon>Cyanophyceae</taxon>
        <taxon>Oculatellales</taxon>
        <taxon>Oculatellaceae</taxon>
        <taxon>Thermocoleostomius</taxon>
    </lineage>
</organism>
<evidence type="ECO:0000256" key="2">
    <source>
        <dbReference type="ARBA" id="ARBA00022723"/>
    </source>
</evidence>
<protein>
    <recommendedName>
        <fullName evidence="7">Cytochrome c domain-containing protein</fullName>
    </recommendedName>
</protein>
<evidence type="ECO:0000313" key="9">
    <source>
        <dbReference type="Proteomes" id="UP001163152"/>
    </source>
</evidence>
<dbReference type="GO" id="GO:0009055">
    <property type="term" value="F:electron transfer activity"/>
    <property type="evidence" value="ECO:0007669"/>
    <property type="project" value="InterPro"/>
</dbReference>
<keyword evidence="2 6" id="KW-0479">Metal-binding</keyword>
<name>A0A9E8ZAA5_9CYAN</name>
<dbReference type="InterPro" id="IPR009056">
    <property type="entry name" value="Cyt_c-like_dom"/>
</dbReference>
<keyword evidence="5 6" id="KW-0408">Iron</keyword>
<evidence type="ECO:0000256" key="3">
    <source>
        <dbReference type="ARBA" id="ARBA00022729"/>
    </source>
</evidence>
<dbReference type="AlphaFoldDB" id="A0A9E8ZAA5"/>
<dbReference type="SUPFAM" id="SSF46626">
    <property type="entry name" value="Cytochrome c"/>
    <property type="match status" value="1"/>
</dbReference>
<dbReference type="KEGG" id="tsin:OXH18_20110"/>
<dbReference type="PANTHER" id="PTHR30600">
    <property type="entry name" value="CYTOCHROME C PEROXIDASE-RELATED"/>
    <property type="match status" value="1"/>
</dbReference>
<dbReference type="GO" id="GO:0020037">
    <property type="term" value="F:heme binding"/>
    <property type="evidence" value="ECO:0007669"/>
    <property type="project" value="InterPro"/>
</dbReference>
<keyword evidence="3" id="KW-0732">Signal</keyword>
<evidence type="ECO:0000256" key="4">
    <source>
        <dbReference type="ARBA" id="ARBA00023002"/>
    </source>
</evidence>